<evidence type="ECO:0000256" key="2">
    <source>
        <dbReference type="ARBA" id="ARBA00022692"/>
    </source>
</evidence>
<dbReference type="InterPro" id="IPR001750">
    <property type="entry name" value="ND/Mrp_TM"/>
</dbReference>
<evidence type="ECO:0000256" key="5">
    <source>
        <dbReference type="SAM" id="Phobius"/>
    </source>
</evidence>
<sequence>MLVGFVLVTDLGVQAICSYLVLYSFGNLAAFTVVIARERETSEGDNISALRGLGTERPALAVVMTIAMLSLAGVPATAGFMGKLRLVEAAAAGDYAWLVAVLVVLSVISLAYYLPVVATIWSGTTQPGSDAANGVPVLAGGAPEADATSRRAGWELTLVGVALAVAVIVFGIIPQPVFDLVAGAARGLGLS</sequence>
<feature type="transmembrane region" description="Helical" evidence="5">
    <location>
        <begin position="12"/>
        <end position="36"/>
    </location>
</feature>
<feature type="transmembrane region" description="Helical" evidence="5">
    <location>
        <begin position="57"/>
        <end position="75"/>
    </location>
</feature>
<dbReference type="Pfam" id="PF00361">
    <property type="entry name" value="Proton_antipo_M"/>
    <property type="match status" value="1"/>
</dbReference>
<dbReference type="AlphaFoldDB" id="A0A6J5ZXF0"/>
<evidence type="ECO:0000259" key="6">
    <source>
        <dbReference type="Pfam" id="PF00361"/>
    </source>
</evidence>
<evidence type="ECO:0000256" key="4">
    <source>
        <dbReference type="ARBA" id="ARBA00023136"/>
    </source>
</evidence>
<comment type="subcellular location">
    <subcellularLocation>
        <location evidence="1">Membrane</location>
        <topology evidence="1">Multi-pass membrane protein</topology>
    </subcellularLocation>
</comment>
<keyword evidence="2 5" id="KW-0812">Transmembrane</keyword>
<dbReference type="EMBL" id="CAESAO010000211">
    <property type="protein sequence ID" value="CAB4347334.1"/>
    <property type="molecule type" value="Genomic_DNA"/>
</dbReference>
<keyword evidence="4 5" id="KW-0472">Membrane</keyword>
<evidence type="ECO:0000256" key="1">
    <source>
        <dbReference type="ARBA" id="ARBA00004141"/>
    </source>
</evidence>
<name>A0A6J5ZXF0_9ZZZZ</name>
<feature type="transmembrane region" description="Helical" evidence="5">
    <location>
        <begin position="95"/>
        <end position="114"/>
    </location>
</feature>
<keyword evidence="3 5" id="KW-1133">Transmembrane helix</keyword>
<reference evidence="7" key="1">
    <citation type="submission" date="2020-05" db="EMBL/GenBank/DDBJ databases">
        <authorList>
            <person name="Chiriac C."/>
            <person name="Salcher M."/>
            <person name="Ghai R."/>
            <person name="Kavagutti S V."/>
        </authorList>
    </citation>
    <scope>NUCLEOTIDE SEQUENCE</scope>
</reference>
<evidence type="ECO:0000313" key="7">
    <source>
        <dbReference type="EMBL" id="CAB4347334.1"/>
    </source>
</evidence>
<gene>
    <name evidence="7" type="ORF">UFOPK3522_01652</name>
</gene>
<accession>A0A6J5ZXF0</accession>
<feature type="domain" description="NADH:quinone oxidoreductase/Mrp antiporter transmembrane" evidence="6">
    <location>
        <begin position="1"/>
        <end position="109"/>
    </location>
</feature>
<protein>
    <submittedName>
        <fullName evidence="7">Unannotated protein</fullName>
    </submittedName>
</protein>
<organism evidence="7">
    <name type="scientific">freshwater metagenome</name>
    <dbReference type="NCBI Taxonomy" id="449393"/>
    <lineage>
        <taxon>unclassified sequences</taxon>
        <taxon>metagenomes</taxon>
        <taxon>ecological metagenomes</taxon>
    </lineage>
</organism>
<evidence type="ECO:0000256" key="3">
    <source>
        <dbReference type="ARBA" id="ARBA00022989"/>
    </source>
</evidence>
<feature type="transmembrane region" description="Helical" evidence="5">
    <location>
        <begin position="156"/>
        <end position="173"/>
    </location>
</feature>
<dbReference type="GO" id="GO:0016020">
    <property type="term" value="C:membrane"/>
    <property type="evidence" value="ECO:0007669"/>
    <property type="project" value="UniProtKB-SubCell"/>
</dbReference>
<proteinExistence type="predicted"/>
<dbReference type="PANTHER" id="PTHR22773">
    <property type="entry name" value="NADH DEHYDROGENASE"/>
    <property type="match status" value="1"/>
</dbReference>